<protein>
    <recommendedName>
        <fullName evidence="2">Ubiquitin-fold modifier-conjugating enzyme 1</fullName>
    </recommendedName>
    <alternativeName>
        <fullName evidence="4">Ufm1-conjugating enzyme 1</fullName>
    </alternativeName>
</protein>
<proteinExistence type="inferred from homology"/>
<feature type="region of interest" description="Disordered" evidence="5">
    <location>
        <begin position="223"/>
        <end position="279"/>
    </location>
</feature>
<sequence>MLWVRSTNRCAVEWADPAYICSQAKQATPEKNQNLEVTETGVEFISPFSLGIQFFVAINNTSPEDDYDVEVTPKKCCINIVDGRRDCEVLNLVGGRMENIAKGAVETVILVAPTVDPFERVGSCIFYLDSNVPENPLDFMRDEITVNFDTRLTSNRSTLIRTFLHKNVAKCRDPDADPLNHCRPVVPDNEPEPICKVESVHAVDMAENKNFAIRSTDSKHYIHSELSKDSRKDAEAPESQKDQQGNLSEVTNKEKNSKIQTVDNVCNANSKTRNDFKKNETQIAEEKRVETQIESQVAYEPAFELELRSEEKILKCSNLENPCDSSSNRNELIEKGYEPVCKLDIITKDENGSRSKIVNNSIGLNYKSSKDINRERSKQKVIQDSQQHPFNVGLESTEHSKMSKKKDSMKDIESAYIGSVPQKEPLEYHFVVRLSDYLFVKSLSLKNIPVTYPTTAPEIALPGLDGKTAKMYRGGKICLTDHFKPLWARNVPKFGIAHAMALGLGPWLAVEVPELIERGVVTYQEKGETK</sequence>
<dbReference type="GO" id="GO:0061657">
    <property type="term" value="F:UFM1 conjugating enzyme activity"/>
    <property type="evidence" value="ECO:0007669"/>
    <property type="project" value="InterPro"/>
</dbReference>
<dbReference type="AlphaFoldDB" id="A0A4C1Z880"/>
<dbReference type="Gene3D" id="3.10.110.10">
    <property type="entry name" value="Ubiquitin Conjugating Enzyme"/>
    <property type="match status" value="1"/>
</dbReference>
<feature type="compositionally biased region" description="Polar residues" evidence="5">
    <location>
        <begin position="380"/>
        <end position="389"/>
    </location>
</feature>
<dbReference type="PANTHER" id="PTHR12921">
    <property type="entry name" value="UBIQUITIN-FOLD MODIFIER-CONJUGATING ENZYME 1"/>
    <property type="match status" value="1"/>
</dbReference>
<dbReference type="SUPFAM" id="SSF54495">
    <property type="entry name" value="UBC-like"/>
    <property type="match status" value="1"/>
</dbReference>
<comment type="caution">
    <text evidence="6">The sequence shown here is derived from an EMBL/GenBank/DDBJ whole genome shotgun (WGS) entry which is preliminary data.</text>
</comment>
<reference evidence="6 7" key="1">
    <citation type="journal article" date="2019" name="Commun. Biol.">
        <title>The bagworm genome reveals a unique fibroin gene that provides high tensile strength.</title>
        <authorList>
            <person name="Kono N."/>
            <person name="Nakamura H."/>
            <person name="Ohtoshi R."/>
            <person name="Tomita M."/>
            <person name="Numata K."/>
            <person name="Arakawa K."/>
        </authorList>
    </citation>
    <scope>NUCLEOTIDE SEQUENCE [LARGE SCALE GENOMIC DNA]</scope>
</reference>
<feature type="compositionally biased region" description="Basic and acidic residues" evidence="5">
    <location>
        <begin position="223"/>
        <end position="241"/>
    </location>
</feature>
<accession>A0A4C1Z880</accession>
<name>A0A4C1Z880_EUMVA</name>
<dbReference type="EMBL" id="BGZK01001614">
    <property type="protein sequence ID" value="GBP83314.1"/>
    <property type="molecule type" value="Genomic_DNA"/>
</dbReference>
<dbReference type="STRING" id="151549.A0A4C1Z880"/>
<feature type="compositionally biased region" description="Polar residues" evidence="5">
    <location>
        <begin position="258"/>
        <end position="271"/>
    </location>
</feature>
<keyword evidence="7" id="KW-1185">Reference proteome</keyword>
<dbReference type="OrthoDB" id="10256182at2759"/>
<dbReference type="GO" id="GO:1990592">
    <property type="term" value="P:protein K69-linked ufmylation"/>
    <property type="evidence" value="ECO:0007669"/>
    <property type="project" value="TreeGrafter"/>
</dbReference>
<organism evidence="6 7">
    <name type="scientific">Eumeta variegata</name>
    <name type="common">Bagworm moth</name>
    <name type="synonym">Eumeta japonica</name>
    <dbReference type="NCBI Taxonomy" id="151549"/>
    <lineage>
        <taxon>Eukaryota</taxon>
        <taxon>Metazoa</taxon>
        <taxon>Ecdysozoa</taxon>
        <taxon>Arthropoda</taxon>
        <taxon>Hexapoda</taxon>
        <taxon>Insecta</taxon>
        <taxon>Pterygota</taxon>
        <taxon>Neoptera</taxon>
        <taxon>Endopterygota</taxon>
        <taxon>Lepidoptera</taxon>
        <taxon>Glossata</taxon>
        <taxon>Ditrysia</taxon>
        <taxon>Tineoidea</taxon>
        <taxon>Psychidae</taxon>
        <taxon>Oiketicinae</taxon>
        <taxon>Eumeta</taxon>
    </lineage>
</organism>
<evidence type="ECO:0000256" key="4">
    <source>
        <dbReference type="ARBA" id="ARBA00032490"/>
    </source>
</evidence>
<dbReference type="Proteomes" id="UP000299102">
    <property type="component" value="Unassembled WGS sequence"/>
</dbReference>
<evidence type="ECO:0000313" key="7">
    <source>
        <dbReference type="Proteomes" id="UP000299102"/>
    </source>
</evidence>
<dbReference type="Pfam" id="PF08694">
    <property type="entry name" value="UFC1"/>
    <property type="match status" value="1"/>
</dbReference>
<evidence type="ECO:0000256" key="2">
    <source>
        <dbReference type="ARBA" id="ARBA00013306"/>
    </source>
</evidence>
<gene>
    <name evidence="6" type="ORF">EVAR_57576_1</name>
</gene>
<dbReference type="InterPro" id="IPR016135">
    <property type="entry name" value="UBQ-conjugating_enzyme/RWD"/>
</dbReference>
<dbReference type="GO" id="GO:0005737">
    <property type="term" value="C:cytoplasm"/>
    <property type="evidence" value="ECO:0007669"/>
    <property type="project" value="TreeGrafter"/>
</dbReference>
<comment type="similarity">
    <text evidence="1">Belongs to the ubiquitin-conjugating enzyme family. UFC1 subfamily.</text>
</comment>
<keyword evidence="3" id="KW-0833">Ubl conjugation pathway</keyword>
<dbReference type="InterPro" id="IPR014806">
    <property type="entry name" value="Ufc1"/>
</dbReference>
<evidence type="ECO:0000256" key="3">
    <source>
        <dbReference type="ARBA" id="ARBA00022786"/>
    </source>
</evidence>
<feature type="compositionally biased region" description="Basic and acidic residues" evidence="5">
    <location>
        <begin position="396"/>
        <end position="405"/>
    </location>
</feature>
<evidence type="ECO:0000256" key="1">
    <source>
        <dbReference type="ARBA" id="ARBA00008451"/>
    </source>
</evidence>
<dbReference type="PANTHER" id="PTHR12921:SF0">
    <property type="entry name" value="UBIQUITIN-FOLD MODIFIER-CONJUGATING ENZYME 1"/>
    <property type="match status" value="1"/>
</dbReference>
<evidence type="ECO:0000256" key="5">
    <source>
        <dbReference type="SAM" id="MobiDB-lite"/>
    </source>
</evidence>
<evidence type="ECO:0000313" key="6">
    <source>
        <dbReference type="EMBL" id="GBP83314.1"/>
    </source>
</evidence>
<feature type="region of interest" description="Disordered" evidence="5">
    <location>
        <begin position="380"/>
        <end position="405"/>
    </location>
</feature>